<keyword evidence="1" id="KW-0812">Transmembrane</keyword>
<gene>
    <name evidence="3" type="ORF">DX116_09430</name>
</gene>
<comment type="caution">
    <text evidence="3">The sequence shown here is derived from an EMBL/GenBank/DDBJ whole genome shotgun (WGS) entry which is preliminary data.</text>
</comment>
<organism evidence="3 4">
    <name type="scientific">Aeromicrobium endophyticum</name>
    <dbReference type="NCBI Taxonomy" id="2292704"/>
    <lineage>
        <taxon>Bacteria</taxon>
        <taxon>Bacillati</taxon>
        <taxon>Actinomycetota</taxon>
        <taxon>Actinomycetes</taxon>
        <taxon>Propionibacteriales</taxon>
        <taxon>Nocardioidaceae</taxon>
        <taxon>Aeromicrobium</taxon>
    </lineage>
</organism>
<name>A0A371PCQ5_9ACTN</name>
<proteinExistence type="predicted"/>
<feature type="transmembrane region" description="Helical" evidence="1">
    <location>
        <begin position="206"/>
        <end position="226"/>
    </location>
</feature>
<feature type="transmembrane region" description="Helical" evidence="1">
    <location>
        <begin position="238"/>
        <end position="259"/>
    </location>
</feature>
<accession>A0A371PCQ5</accession>
<feature type="transmembrane region" description="Helical" evidence="1">
    <location>
        <begin position="181"/>
        <end position="200"/>
    </location>
</feature>
<dbReference type="RefSeq" id="WP_119703841.1">
    <property type="nucleotide sequence ID" value="NZ_JBHSOI010000001.1"/>
</dbReference>
<reference evidence="3 4" key="1">
    <citation type="submission" date="2018-08" db="EMBL/GenBank/DDBJ databases">
        <title>Aeromicrobium sp. M2KJ-4, whole genome shotgun sequence.</title>
        <authorList>
            <person name="Tuo L."/>
        </authorList>
    </citation>
    <scope>NUCLEOTIDE SEQUENCE [LARGE SCALE GENOMIC DNA]</scope>
    <source>
        <strain evidence="3 4">M2KJ-4</strain>
    </source>
</reference>
<protein>
    <submittedName>
        <fullName evidence="3">Uncharacterized protein</fullName>
    </submittedName>
</protein>
<evidence type="ECO:0000313" key="4">
    <source>
        <dbReference type="Proteomes" id="UP000265581"/>
    </source>
</evidence>
<feature type="transmembrane region" description="Helical" evidence="1">
    <location>
        <begin position="30"/>
        <end position="46"/>
    </location>
</feature>
<evidence type="ECO:0000256" key="1">
    <source>
        <dbReference type="SAM" id="Phobius"/>
    </source>
</evidence>
<evidence type="ECO:0000313" key="3">
    <source>
        <dbReference type="EMBL" id="REK73731.1"/>
    </source>
</evidence>
<feature type="transmembrane region" description="Helical" evidence="1">
    <location>
        <begin position="129"/>
        <end position="149"/>
    </location>
</feature>
<feature type="signal peptide" evidence="2">
    <location>
        <begin position="1"/>
        <end position="23"/>
    </location>
</feature>
<keyword evidence="1" id="KW-1133">Transmembrane helix</keyword>
<evidence type="ECO:0000256" key="2">
    <source>
        <dbReference type="SAM" id="SignalP"/>
    </source>
</evidence>
<keyword evidence="1" id="KW-0472">Membrane</keyword>
<dbReference type="EMBL" id="QUBR01000001">
    <property type="protein sequence ID" value="REK73731.1"/>
    <property type="molecule type" value="Genomic_DNA"/>
</dbReference>
<feature type="transmembrane region" description="Helical" evidence="1">
    <location>
        <begin position="155"/>
        <end position="174"/>
    </location>
</feature>
<sequence>MSRLGSTLLALALAGVITLAAHADELMVAAVVVLVQLLVAASPPLTSATGDVIGSPRFAAAAVAGVVATVLTYQPDLLQGAGGNSADVVGATDTGMFAGVLPAVMAAVFVALVAQMLRKDGRGQLVSSVGYAVTLAVVAAFAAGWLGAVQSLGDADVVAVGAAGLGAGLLVWLLPVDRWICLSLSTLAGAAGGAAVAAVVDAAMTVFFGVLVGAGAAVLAVLGQLVGRIMVGPTAHPAVAWGFPGAMAVAFVAPIVYLGGQLITVPMLR</sequence>
<keyword evidence="2" id="KW-0732">Signal</keyword>
<dbReference type="AlphaFoldDB" id="A0A371PCQ5"/>
<keyword evidence="4" id="KW-1185">Reference proteome</keyword>
<feature type="chain" id="PRO_5016910283" evidence="2">
    <location>
        <begin position="24"/>
        <end position="269"/>
    </location>
</feature>
<dbReference type="OrthoDB" id="3746482at2"/>
<feature type="transmembrane region" description="Helical" evidence="1">
    <location>
        <begin position="95"/>
        <end position="117"/>
    </location>
</feature>
<dbReference type="Proteomes" id="UP000265581">
    <property type="component" value="Unassembled WGS sequence"/>
</dbReference>
<feature type="transmembrane region" description="Helical" evidence="1">
    <location>
        <begin position="58"/>
        <end position="75"/>
    </location>
</feature>